<dbReference type="GO" id="GO:0016773">
    <property type="term" value="F:phosphotransferase activity, alcohol group as acceptor"/>
    <property type="evidence" value="ECO:0007669"/>
    <property type="project" value="InterPro"/>
</dbReference>
<gene>
    <name evidence="1" type="ORF">BN11_580002</name>
</gene>
<dbReference type="Gene3D" id="3.90.1200.10">
    <property type="match status" value="1"/>
</dbReference>
<dbReference type="AlphaFoldDB" id="W6K4L5"/>
<dbReference type="Pfam" id="PF04655">
    <property type="entry name" value="APH_6_hur"/>
    <property type="match status" value="1"/>
</dbReference>
<comment type="caution">
    <text evidence="1">The sequence shown here is derived from an EMBL/GenBank/DDBJ whole genome shotgun (WGS) entry which is preliminary data.</text>
</comment>
<protein>
    <submittedName>
        <fullName evidence="1">Streptomycin 6-phosphotransferase</fullName>
    </submittedName>
</protein>
<keyword evidence="1" id="KW-0808">Transferase</keyword>
<dbReference type="SUPFAM" id="SSF56112">
    <property type="entry name" value="Protein kinase-like (PK-like)"/>
    <property type="match status" value="1"/>
</dbReference>
<dbReference type="STRING" id="1193182.BN11_580002"/>
<name>W6K4L5_9MICO</name>
<sequence length="270" mass="29479">MPWRGFMSSVWPVRGPEGQAWAVKMLDTHHTPAGEGAALETWAGDAWCASRVVRLIDRVNDIADIPEALLLERLDAGRPLQDHPDIDAADAEIAGALAPLGAVEAPAGVRHTTVELERIAGAIREHWAEAPVLPVRAVSAALATLDAMTEDPTVAADRLLCHGDLHYNNVLRDLDDTRWVVIDPIPSAGVREIEVIAPLRNRWEDTVASGDPDRFLARRLDRLSEAAGLHRTRARALAQAVAVDNLLWLLPRDPDSMFVPPYSVLAGWVD</sequence>
<evidence type="ECO:0000313" key="2">
    <source>
        <dbReference type="Proteomes" id="UP000035763"/>
    </source>
</evidence>
<accession>W6K4L5</accession>
<dbReference type="InterPro" id="IPR006748">
    <property type="entry name" value="NH2Glyco/OHUrea_AB-resist_kin"/>
</dbReference>
<evidence type="ECO:0000313" key="1">
    <source>
        <dbReference type="EMBL" id="CCH75224.1"/>
    </source>
</evidence>
<dbReference type="GO" id="GO:0019748">
    <property type="term" value="P:secondary metabolic process"/>
    <property type="evidence" value="ECO:0007669"/>
    <property type="project" value="InterPro"/>
</dbReference>
<organism evidence="1 2">
    <name type="scientific">Nostocoides australiense Ben110</name>
    <dbReference type="NCBI Taxonomy" id="1193182"/>
    <lineage>
        <taxon>Bacteria</taxon>
        <taxon>Bacillati</taxon>
        <taxon>Actinomycetota</taxon>
        <taxon>Actinomycetes</taxon>
        <taxon>Micrococcales</taxon>
        <taxon>Intrasporangiaceae</taxon>
        <taxon>Nostocoides</taxon>
    </lineage>
</organism>
<dbReference type="InterPro" id="IPR011009">
    <property type="entry name" value="Kinase-like_dom_sf"/>
</dbReference>
<proteinExistence type="predicted"/>
<reference evidence="1 2" key="1">
    <citation type="journal article" date="2013" name="ISME J.">
        <title>A metabolic model for members of the genus Tetrasphaera involved in enhanced biological phosphorus removal.</title>
        <authorList>
            <person name="Kristiansen R."/>
            <person name="Nguyen H.T.T."/>
            <person name="Saunders A.M."/>
            <person name="Nielsen J.L."/>
            <person name="Wimmer R."/>
            <person name="Le V.Q."/>
            <person name="McIlroy S.J."/>
            <person name="Petrovski S."/>
            <person name="Seviour R.J."/>
            <person name="Calteau A."/>
            <person name="Nielsen K.L."/>
            <person name="Nielsen P.H."/>
        </authorList>
    </citation>
    <scope>NUCLEOTIDE SEQUENCE [LARGE SCALE GENOMIC DNA]</scope>
    <source>
        <strain evidence="1 2">Ben110</strain>
    </source>
</reference>
<dbReference type="EMBL" id="CAJA01000483">
    <property type="protein sequence ID" value="CCH75224.1"/>
    <property type="molecule type" value="Genomic_DNA"/>
</dbReference>
<dbReference type="Proteomes" id="UP000035763">
    <property type="component" value="Unassembled WGS sequence"/>
</dbReference>
<keyword evidence="2" id="KW-1185">Reference proteome</keyword>